<keyword evidence="1" id="KW-1133">Transmembrane helix</keyword>
<keyword evidence="1" id="KW-0472">Membrane</keyword>
<organism evidence="2 3">
    <name type="scientific">Hypsibius exemplaris</name>
    <name type="common">Freshwater tardigrade</name>
    <dbReference type="NCBI Taxonomy" id="2072580"/>
    <lineage>
        <taxon>Eukaryota</taxon>
        <taxon>Metazoa</taxon>
        <taxon>Ecdysozoa</taxon>
        <taxon>Tardigrada</taxon>
        <taxon>Eutardigrada</taxon>
        <taxon>Parachela</taxon>
        <taxon>Hypsibioidea</taxon>
        <taxon>Hypsibiidae</taxon>
        <taxon>Hypsibius</taxon>
    </lineage>
</organism>
<evidence type="ECO:0008006" key="4">
    <source>
        <dbReference type="Google" id="ProtNLM"/>
    </source>
</evidence>
<dbReference type="AlphaFoldDB" id="A0A1W0WLU9"/>
<accession>A0A1W0WLU9</accession>
<keyword evidence="3" id="KW-1185">Reference proteome</keyword>
<dbReference type="EMBL" id="MTYJ01000077">
    <property type="protein sequence ID" value="OQV16190.1"/>
    <property type="molecule type" value="Genomic_DNA"/>
</dbReference>
<feature type="transmembrane region" description="Helical" evidence="1">
    <location>
        <begin position="278"/>
        <end position="303"/>
    </location>
</feature>
<reference evidence="3" key="1">
    <citation type="submission" date="2017-01" db="EMBL/GenBank/DDBJ databases">
        <title>Comparative genomics of anhydrobiosis in the tardigrade Hypsibius dujardini.</title>
        <authorList>
            <person name="Yoshida Y."/>
            <person name="Koutsovoulos G."/>
            <person name="Laetsch D."/>
            <person name="Stevens L."/>
            <person name="Kumar S."/>
            <person name="Horikawa D."/>
            <person name="Ishino K."/>
            <person name="Komine S."/>
            <person name="Tomita M."/>
            <person name="Blaxter M."/>
            <person name="Arakawa K."/>
        </authorList>
    </citation>
    <scope>NUCLEOTIDE SEQUENCE [LARGE SCALE GENOMIC DNA]</scope>
    <source>
        <strain evidence="3">Z151</strain>
    </source>
</reference>
<keyword evidence="1" id="KW-0812">Transmembrane</keyword>
<evidence type="ECO:0000313" key="2">
    <source>
        <dbReference type="EMBL" id="OQV16190.1"/>
    </source>
</evidence>
<comment type="caution">
    <text evidence="2">The sequence shown here is derived from an EMBL/GenBank/DDBJ whole genome shotgun (WGS) entry which is preliminary data.</text>
</comment>
<protein>
    <recommendedName>
        <fullName evidence="4">Gustatory receptor</fullName>
    </recommendedName>
</protein>
<feature type="transmembrane region" description="Helical" evidence="1">
    <location>
        <begin position="141"/>
        <end position="161"/>
    </location>
</feature>
<evidence type="ECO:0000256" key="1">
    <source>
        <dbReference type="SAM" id="Phobius"/>
    </source>
</evidence>
<name>A0A1W0WLU9_HYPEX</name>
<feature type="transmembrane region" description="Helical" evidence="1">
    <location>
        <begin position="207"/>
        <end position="224"/>
    </location>
</feature>
<sequence>MENALKLPLTVLQTAGIIPFAVSRTSKPAKPAVYASRCFYFTLMVSSLAQVGFRSAIAVAKSIDSAPINGANSTLQIREPTLIDVLIDAVDIFQALRGPAVLLIFLIHSRHIHDFLQDFIAAVRTVFRDDRNLLEALSKRWCRSTFACVLLTFAVLTFWEATSWYFTYGPYGIKYTSNSRSFLFIGIEIRIWACILWWLLSVTISYFLSQMLCVIVFVAGNMMADALAKLNRTLQEQIRNVERGDSSRKVVAGSLKAVEFILPGYHGLHTVAGTANQLLGGVFCVAYTFDVLSVVCYIAALLNSDLASRNATVHLSCDILGILIFGSYTCCFVIPWVVVSERSQEFLSNISLLANGLAHREGAPDKATEVMAERTENMLAAFQAGGSRMTIDFSGYGILRASRGQVLTTFTALISLGLVAHNLFRQPDTTDCDLAELADVCNKTLAIVKFAASQ</sequence>
<feature type="transmembrane region" description="Helical" evidence="1">
    <location>
        <begin position="315"/>
        <end position="338"/>
    </location>
</feature>
<dbReference type="Proteomes" id="UP000192578">
    <property type="component" value="Unassembled WGS sequence"/>
</dbReference>
<evidence type="ECO:0000313" key="3">
    <source>
        <dbReference type="Proteomes" id="UP000192578"/>
    </source>
</evidence>
<proteinExistence type="predicted"/>
<gene>
    <name evidence="2" type="ORF">BV898_09674</name>
</gene>